<proteinExistence type="inferred from homology"/>
<keyword evidence="7" id="KW-1185">Reference proteome</keyword>
<dbReference type="InterPro" id="IPR007324">
    <property type="entry name" value="Sugar-bd_dom_put"/>
</dbReference>
<evidence type="ECO:0000313" key="6">
    <source>
        <dbReference type="EMBL" id="MCT7374511.1"/>
    </source>
</evidence>
<dbReference type="Proteomes" id="UP001320831">
    <property type="component" value="Unassembled WGS sequence"/>
</dbReference>
<evidence type="ECO:0000256" key="1">
    <source>
        <dbReference type="ARBA" id="ARBA00010466"/>
    </source>
</evidence>
<evidence type="ECO:0000259" key="5">
    <source>
        <dbReference type="Pfam" id="PF04198"/>
    </source>
</evidence>
<gene>
    <name evidence="6" type="ORF">N5A92_05620</name>
</gene>
<dbReference type="Gene3D" id="1.10.10.10">
    <property type="entry name" value="Winged helix-like DNA-binding domain superfamily/Winged helix DNA-binding domain"/>
    <property type="match status" value="1"/>
</dbReference>
<dbReference type="Gene3D" id="3.40.50.1360">
    <property type="match status" value="1"/>
</dbReference>
<comment type="caution">
    <text evidence="6">The sequence shown here is derived from an EMBL/GenBank/DDBJ whole genome shotgun (WGS) entry which is preliminary data.</text>
</comment>
<sequence length="321" mass="34849">MTGDRLAAPSRSDRARLRAAWMYYIEQMTQSDIADVLGVGRVTVVRMLAEARLRNEVKIAIEGELVEIVALERRLEKHFGLERAIVAPASGPEADVTPAIGAATGRYLSEAVESGLRVGVGWGRTLLNCLPFLTGRQLDDLQVISLLGGIIHARRFNPAEFAWQFAQAFRGNAYLIPAPALVDSAETRQALIERCGLKDIFEMSSALDMVVLSVGGLAAATTTTHQVGFLSEEQLDSLKAAGAVGDILFHFIDRKGRIVDHPLNDLVMSVGLDEIRHGKRRILTSGGADKTEALFGALAVIEPHVLITDEFSARRLLEAEG</sequence>
<dbReference type="SUPFAM" id="SSF100950">
    <property type="entry name" value="NagB/RpiA/CoA transferase-like"/>
    <property type="match status" value="1"/>
</dbReference>
<keyword evidence="3" id="KW-0238">DNA-binding</keyword>
<dbReference type="InterPro" id="IPR036388">
    <property type="entry name" value="WH-like_DNA-bd_sf"/>
</dbReference>
<reference evidence="6 7" key="1">
    <citation type="submission" date="2022-09" db="EMBL/GenBank/DDBJ databases">
        <title>Chelativorans salina sp. nov., a novel slightly halophilic bacterium isolated from a saline lake sediment enrichment.</title>
        <authorList>
            <person name="Gao L."/>
            <person name="Fang B.-Z."/>
            <person name="Li W.-J."/>
        </authorList>
    </citation>
    <scope>NUCLEOTIDE SEQUENCE [LARGE SCALE GENOMIC DNA]</scope>
    <source>
        <strain evidence="6 7">EGI FJ00035</strain>
    </source>
</reference>
<evidence type="ECO:0000256" key="4">
    <source>
        <dbReference type="ARBA" id="ARBA00023163"/>
    </source>
</evidence>
<dbReference type="Pfam" id="PF04198">
    <property type="entry name" value="Sugar-bind"/>
    <property type="match status" value="1"/>
</dbReference>
<accession>A0ABT2LIV4</accession>
<evidence type="ECO:0000256" key="3">
    <source>
        <dbReference type="ARBA" id="ARBA00023125"/>
    </source>
</evidence>
<dbReference type="InterPro" id="IPR051054">
    <property type="entry name" value="SorC_transcr_regulators"/>
</dbReference>
<dbReference type="InterPro" id="IPR037171">
    <property type="entry name" value="NagB/RpiA_transferase-like"/>
</dbReference>
<evidence type="ECO:0000313" key="7">
    <source>
        <dbReference type="Proteomes" id="UP001320831"/>
    </source>
</evidence>
<dbReference type="PANTHER" id="PTHR34294:SF1">
    <property type="entry name" value="TRANSCRIPTIONAL REGULATOR LSRR"/>
    <property type="match status" value="1"/>
</dbReference>
<name>A0ABT2LIV4_9HYPH</name>
<feature type="domain" description="Sugar-binding" evidence="5">
    <location>
        <begin position="67"/>
        <end position="318"/>
    </location>
</feature>
<dbReference type="PANTHER" id="PTHR34294">
    <property type="entry name" value="TRANSCRIPTIONAL REGULATOR-RELATED"/>
    <property type="match status" value="1"/>
</dbReference>
<protein>
    <submittedName>
        <fullName evidence="6">Sugar-binding transcriptional regulator</fullName>
    </submittedName>
</protein>
<comment type="similarity">
    <text evidence="1">Belongs to the SorC transcriptional regulatory family.</text>
</comment>
<evidence type="ECO:0000256" key="2">
    <source>
        <dbReference type="ARBA" id="ARBA00023015"/>
    </source>
</evidence>
<keyword evidence="2" id="KW-0805">Transcription regulation</keyword>
<keyword evidence="4" id="KW-0804">Transcription</keyword>
<dbReference type="EMBL" id="JAOCZP010000001">
    <property type="protein sequence ID" value="MCT7374511.1"/>
    <property type="molecule type" value="Genomic_DNA"/>
</dbReference>
<organism evidence="6 7">
    <name type="scientific">Chelativorans salis</name>
    <dbReference type="NCBI Taxonomy" id="2978478"/>
    <lineage>
        <taxon>Bacteria</taxon>
        <taxon>Pseudomonadati</taxon>
        <taxon>Pseudomonadota</taxon>
        <taxon>Alphaproteobacteria</taxon>
        <taxon>Hyphomicrobiales</taxon>
        <taxon>Phyllobacteriaceae</taxon>
        <taxon>Chelativorans</taxon>
    </lineage>
</organism>